<feature type="region of interest" description="Disordered" evidence="4">
    <location>
        <begin position="1"/>
        <end position="21"/>
    </location>
</feature>
<evidence type="ECO:0000256" key="2">
    <source>
        <dbReference type="ARBA" id="ARBA00022643"/>
    </source>
</evidence>
<reference evidence="6" key="1">
    <citation type="journal article" date="2020" name="Stud. Mycol.">
        <title>101 Dothideomycetes genomes: a test case for predicting lifestyles and emergence of pathogens.</title>
        <authorList>
            <person name="Haridas S."/>
            <person name="Albert R."/>
            <person name="Binder M."/>
            <person name="Bloem J."/>
            <person name="Labutti K."/>
            <person name="Salamov A."/>
            <person name="Andreopoulos B."/>
            <person name="Baker S."/>
            <person name="Barry K."/>
            <person name="Bills G."/>
            <person name="Bluhm B."/>
            <person name="Cannon C."/>
            <person name="Castanera R."/>
            <person name="Culley D."/>
            <person name="Daum C."/>
            <person name="Ezra D."/>
            <person name="Gonzalez J."/>
            <person name="Henrissat B."/>
            <person name="Kuo A."/>
            <person name="Liang C."/>
            <person name="Lipzen A."/>
            <person name="Lutzoni F."/>
            <person name="Magnuson J."/>
            <person name="Mondo S."/>
            <person name="Nolan M."/>
            <person name="Ohm R."/>
            <person name="Pangilinan J."/>
            <person name="Park H.-J."/>
            <person name="Ramirez L."/>
            <person name="Alfaro M."/>
            <person name="Sun H."/>
            <person name="Tritt A."/>
            <person name="Yoshinaga Y."/>
            <person name="Zwiers L.-H."/>
            <person name="Turgeon B."/>
            <person name="Goodwin S."/>
            <person name="Spatafora J."/>
            <person name="Crous P."/>
            <person name="Grigoriev I."/>
        </authorList>
    </citation>
    <scope>NUCLEOTIDE SEQUENCE</scope>
    <source>
        <strain evidence="6">CBS 107.79</strain>
    </source>
</reference>
<keyword evidence="3" id="KW-0157">Chromophore</keyword>
<feature type="compositionally biased region" description="Low complexity" evidence="4">
    <location>
        <begin position="408"/>
        <end position="421"/>
    </location>
</feature>
<keyword evidence="1" id="KW-0285">Flavoprotein</keyword>
<evidence type="ECO:0000256" key="4">
    <source>
        <dbReference type="SAM" id="MobiDB-lite"/>
    </source>
</evidence>
<dbReference type="AlphaFoldDB" id="A0A6A5V0W0"/>
<dbReference type="InterPro" id="IPR000700">
    <property type="entry name" value="PAS-assoc_C"/>
</dbReference>
<feature type="region of interest" description="Disordered" evidence="4">
    <location>
        <begin position="57"/>
        <end position="77"/>
    </location>
</feature>
<evidence type="ECO:0000259" key="5">
    <source>
        <dbReference type="PROSITE" id="PS50113"/>
    </source>
</evidence>
<dbReference type="InterPro" id="IPR035965">
    <property type="entry name" value="PAS-like_dom_sf"/>
</dbReference>
<evidence type="ECO:0000256" key="1">
    <source>
        <dbReference type="ARBA" id="ARBA00022630"/>
    </source>
</evidence>
<keyword evidence="7" id="KW-1185">Reference proteome</keyword>
<protein>
    <recommendedName>
        <fullName evidence="5">PAC domain-containing protein</fullName>
    </recommendedName>
</protein>
<feature type="domain" description="PAC" evidence="5">
    <location>
        <begin position="299"/>
        <end position="353"/>
    </location>
</feature>
<dbReference type="InterPro" id="IPR000014">
    <property type="entry name" value="PAS"/>
</dbReference>
<dbReference type="PROSITE" id="PS50113">
    <property type="entry name" value="PAC"/>
    <property type="match status" value="1"/>
</dbReference>
<dbReference type="Pfam" id="PF13426">
    <property type="entry name" value="PAS_9"/>
    <property type="match status" value="1"/>
</dbReference>
<accession>A0A6A5V0W0</accession>
<keyword evidence="2" id="KW-0288">FMN</keyword>
<dbReference type="PANTHER" id="PTHR47429">
    <property type="entry name" value="PROTEIN TWIN LOV 1"/>
    <property type="match status" value="1"/>
</dbReference>
<sequence length="728" mass="80162">MNGTKLGHTRQKPSSPTLPPTPCLPAYVLPFSAEAKVAMGEPGPAEYANDTLSHIDSATSEGGFRHRGKADSVDRGDELGYQANGRAYLILRDAQHCKRFRSFLNNHKPRSATTLTQYLESQKALAAIRYANALADVVSATRPLDPQNPSQSPSVRNDAAVVGTQFQQFSRKAVDELVMEALPAYITYRMINVVTECLVKDITGTNSPFMRDLVEGLAEVYCMSDPNLPDNPLVFASEGIWDASTNSSFSIRLHSRAEFYNTTQYNHEYVIGRNCRFLQGPGTSRAAIGRVSRALRNGHEISELLLNYRRDGSPFLNLVLMDPLFDQRGNVCYHIGAQIDITRLLEGGKGLESFKQLLDQEREVSIRASVDDFSGKKPSLKMLRELGGLLSDEEADIVGQHSARLRRGSTSSTASTSARPSPMGRRFIGMDDTADENMWPPTQFGANGRLHGVYQNYLSLAPSTSAKASSTHSLRAPASLPKVSWLTHSSHPNGNDDSKPHAEPEAHIESWPRWIHCTPLLGSDSKPGVYMIVIVNKEEITSALNRRQTAIPMVCSRDFTKETWPSPRESMFGNNAARFSSAKLYADYLRREGTISDAPENIHTRRQTPKPTRAMLEEDIRMGRFNSGLARVHPRAVTPQANQVVNGNRSVAGQRPRTFQYGQFDGEHPAKKLGYAGNGESSGGERPATAPGYHRRTISMDVGAPTPHRNRSMATDLVIADGEGKEGV</sequence>
<feature type="compositionally biased region" description="Basic and acidic residues" evidence="4">
    <location>
        <begin position="494"/>
        <end position="505"/>
    </location>
</feature>
<dbReference type="PANTHER" id="PTHR47429:SF9">
    <property type="entry name" value="PAS DOMAIN-CONTAINING PROTEIN"/>
    <property type="match status" value="1"/>
</dbReference>
<dbReference type="OrthoDB" id="447251at2759"/>
<evidence type="ECO:0000313" key="6">
    <source>
        <dbReference type="EMBL" id="KAF1970300.1"/>
    </source>
</evidence>
<evidence type="ECO:0000256" key="3">
    <source>
        <dbReference type="ARBA" id="ARBA00022991"/>
    </source>
</evidence>
<gene>
    <name evidence="6" type="ORF">BU23DRAFT_570884</name>
</gene>
<name>A0A6A5V0W0_9PLEO</name>
<organism evidence="6 7">
    <name type="scientific">Bimuria novae-zelandiae CBS 107.79</name>
    <dbReference type="NCBI Taxonomy" id="1447943"/>
    <lineage>
        <taxon>Eukaryota</taxon>
        <taxon>Fungi</taxon>
        <taxon>Dikarya</taxon>
        <taxon>Ascomycota</taxon>
        <taxon>Pezizomycotina</taxon>
        <taxon>Dothideomycetes</taxon>
        <taxon>Pleosporomycetidae</taxon>
        <taxon>Pleosporales</taxon>
        <taxon>Massarineae</taxon>
        <taxon>Didymosphaeriaceae</taxon>
        <taxon>Bimuria</taxon>
    </lineage>
</organism>
<dbReference type="Gene3D" id="3.30.450.20">
    <property type="entry name" value="PAS domain"/>
    <property type="match status" value="1"/>
</dbReference>
<proteinExistence type="predicted"/>
<dbReference type="EMBL" id="ML976702">
    <property type="protein sequence ID" value="KAF1970300.1"/>
    <property type="molecule type" value="Genomic_DNA"/>
</dbReference>
<dbReference type="GO" id="GO:0005634">
    <property type="term" value="C:nucleus"/>
    <property type="evidence" value="ECO:0007669"/>
    <property type="project" value="TreeGrafter"/>
</dbReference>
<dbReference type="Proteomes" id="UP000800036">
    <property type="component" value="Unassembled WGS sequence"/>
</dbReference>
<evidence type="ECO:0000313" key="7">
    <source>
        <dbReference type="Proteomes" id="UP000800036"/>
    </source>
</evidence>
<dbReference type="SUPFAM" id="SSF55785">
    <property type="entry name" value="PYP-like sensor domain (PAS domain)"/>
    <property type="match status" value="1"/>
</dbReference>
<feature type="region of interest" description="Disordered" evidence="4">
    <location>
        <begin position="673"/>
        <end position="728"/>
    </location>
</feature>
<feature type="region of interest" description="Disordered" evidence="4">
    <location>
        <begin position="485"/>
        <end position="505"/>
    </location>
</feature>
<feature type="region of interest" description="Disordered" evidence="4">
    <location>
        <begin position="402"/>
        <end position="425"/>
    </location>
</feature>